<comment type="caution">
    <text evidence="9">The sequence shown here is derived from an EMBL/GenBank/DDBJ whole genome shotgun (WGS) entry which is preliminary data.</text>
</comment>
<dbReference type="AlphaFoldDB" id="A0A328U336"/>
<dbReference type="OrthoDB" id="9810086at2"/>
<keyword evidence="4 7" id="KW-0812">Transmembrane</keyword>
<protein>
    <submittedName>
        <fullName evidence="9">Carbohydrate ABC transporter permease</fullName>
    </submittedName>
</protein>
<feature type="transmembrane region" description="Helical" evidence="7">
    <location>
        <begin position="82"/>
        <end position="101"/>
    </location>
</feature>
<keyword evidence="5 7" id="KW-1133">Transmembrane helix</keyword>
<keyword evidence="2 7" id="KW-0813">Transport</keyword>
<comment type="similarity">
    <text evidence="7">Belongs to the binding-protein-dependent transport system permease family.</text>
</comment>
<dbReference type="PANTHER" id="PTHR43744:SF9">
    <property type="entry name" value="POLYGALACTURONAN_RHAMNOGALACTURONAN TRANSPORT SYSTEM PERMEASE PROTEIN YTCP"/>
    <property type="match status" value="1"/>
</dbReference>
<dbReference type="CDD" id="cd06261">
    <property type="entry name" value="TM_PBP2"/>
    <property type="match status" value="1"/>
</dbReference>
<keyword evidence="6 7" id="KW-0472">Membrane</keyword>
<evidence type="ECO:0000256" key="6">
    <source>
        <dbReference type="ARBA" id="ARBA00023136"/>
    </source>
</evidence>
<keyword evidence="3" id="KW-1003">Cell membrane</keyword>
<dbReference type="InterPro" id="IPR035906">
    <property type="entry name" value="MetI-like_sf"/>
</dbReference>
<dbReference type="Pfam" id="PF00528">
    <property type="entry name" value="BPD_transp_1"/>
    <property type="match status" value="1"/>
</dbReference>
<evidence type="ECO:0000256" key="4">
    <source>
        <dbReference type="ARBA" id="ARBA00022692"/>
    </source>
</evidence>
<evidence type="ECO:0000256" key="2">
    <source>
        <dbReference type="ARBA" id="ARBA00022448"/>
    </source>
</evidence>
<sequence length="298" mass="33568">MNAKHTQKSWSDAVFDYCNYAILTFAMLLVLYPLYFVLIASVSDPTLVSGGKVWLWPQGFRWTGYEAVFGNSAIMTGFRNSLMYVVIGTAINLVLTLPAAYSLSRKDLKGRGIFTFYLVVTMFFGGGLIPTYMLVKDLGMLNTIWAMVIPGAVSVWNIIICRTFFQSTLPTELLEAAIVDGCTNKRFFFSIVIPLSTPLIAVMVLFCAVGYWNSYFSALIYLKDHDLYPLQMILREILVQNSLDTSMIKDRALLEERQHLSELIKYAVIIVASVPVLILYPFLQKYFVKGIMIGSIKG</sequence>
<reference evidence="9 10" key="1">
    <citation type="submission" date="2018-06" db="EMBL/GenBank/DDBJ databases">
        <title>Paenibacillus montanisoli sp. nov., isolated from mountain area soil.</title>
        <authorList>
            <person name="Wu M."/>
        </authorList>
    </citation>
    <scope>NUCLEOTIDE SEQUENCE [LARGE SCALE GENOMIC DNA]</scope>
    <source>
        <strain evidence="9 10">RA17</strain>
    </source>
</reference>
<accession>A0A328U336</accession>
<organism evidence="9 10">
    <name type="scientific">Paenibacillus montanisoli</name>
    <dbReference type="NCBI Taxonomy" id="2081970"/>
    <lineage>
        <taxon>Bacteria</taxon>
        <taxon>Bacillati</taxon>
        <taxon>Bacillota</taxon>
        <taxon>Bacilli</taxon>
        <taxon>Bacillales</taxon>
        <taxon>Paenibacillaceae</taxon>
        <taxon>Paenibacillus</taxon>
    </lineage>
</organism>
<dbReference type="EMBL" id="QLUW01000001">
    <property type="protein sequence ID" value="RAP77217.1"/>
    <property type="molecule type" value="Genomic_DNA"/>
</dbReference>
<dbReference type="RefSeq" id="WP_112880339.1">
    <property type="nucleotide sequence ID" value="NZ_QLUW01000001.1"/>
</dbReference>
<dbReference type="PROSITE" id="PS50928">
    <property type="entry name" value="ABC_TM1"/>
    <property type="match status" value="1"/>
</dbReference>
<dbReference type="Proteomes" id="UP000249260">
    <property type="component" value="Unassembled WGS sequence"/>
</dbReference>
<evidence type="ECO:0000256" key="1">
    <source>
        <dbReference type="ARBA" id="ARBA00004651"/>
    </source>
</evidence>
<evidence type="ECO:0000256" key="7">
    <source>
        <dbReference type="RuleBase" id="RU363032"/>
    </source>
</evidence>
<gene>
    <name evidence="9" type="ORF">DL346_01575</name>
</gene>
<feature type="transmembrane region" description="Helical" evidence="7">
    <location>
        <begin position="20"/>
        <end position="42"/>
    </location>
</feature>
<evidence type="ECO:0000256" key="5">
    <source>
        <dbReference type="ARBA" id="ARBA00022989"/>
    </source>
</evidence>
<dbReference type="GO" id="GO:0055085">
    <property type="term" value="P:transmembrane transport"/>
    <property type="evidence" value="ECO:0007669"/>
    <property type="project" value="InterPro"/>
</dbReference>
<feature type="transmembrane region" description="Helical" evidence="7">
    <location>
        <begin position="263"/>
        <end position="283"/>
    </location>
</feature>
<dbReference type="GO" id="GO:0005886">
    <property type="term" value="C:plasma membrane"/>
    <property type="evidence" value="ECO:0007669"/>
    <property type="project" value="UniProtKB-SubCell"/>
</dbReference>
<dbReference type="SUPFAM" id="SSF161098">
    <property type="entry name" value="MetI-like"/>
    <property type="match status" value="1"/>
</dbReference>
<evidence type="ECO:0000313" key="9">
    <source>
        <dbReference type="EMBL" id="RAP77217.1"/>
    </source>
</evidence>
<proteinExistence type="inferred from homology"/>
<feature type="transmembrane region" description="Helical" evidence="7">
    <location>
        <begin position="186"/>
        <end position="212"/>
    </location>
</feature>
<feature type="domain" description="ABC transmembrane type-1" evidence="8">
    <location>
        <begin position="78"/>
        <end position="281"/>
    </location>
</feature>
<keyword evidence="10" id="KW-1185">Reference proteome</keyword>
<evidence type="ECO:0000313" key="10">
    <source>
        <dbReference type="Proteomes" id="UP000249260"/>
    </source>
</evidence>
<feature type="transmembrane region" description="Helical" evidence="7">
    <location>
        <begin position="113"/>
        <end position="132"/>
    </location>
</feature>
<name>A0A328U336_9BACL</name>
<dbReference type="InterPro" id="IPR000515">
    <property type="entry name" value="MetI-like"/>
</dbReference>
<evidence type="ECO:0000259" key="8">
    <source>
        <dbReference type="PROSITE" id="PS50928"/>
    </source>
</evidence>
<dbReference type="PANTHER" id="PTHR43744">
    <property type="entry name" value="ABC TRANSPORTER PERMEASE PROTEIN MG189-RELATED-RELATED"/>
    <property type="match status" value="1"/>
</dbReference>
<evidence type="ECO:0000256" key="3">
    <source>
        <dbReference type="ARBA" id="ARBA00022475"/>
    </source>
</evidence>
<comment type="subcellular location">
    <subcellularLocation>
        <location evidence="1 7">Cell membrane</location>
        <topology evidence="1 7">Multi-pass membrane protein</topology>
    </subcellularLocation>
</comment>
<feature type="transmembrane region" description="Helical" evidence="7">
    <location>
        <begin position="144"/>
        <end position="165"/>
    </location>
</feature>
<dbReference type="Gene3D" id="1.10.3720.10">
    <property type="entry name" value="MetI-like"/>
    <property type="match status" value="1"/>
</dbReference>